<accession>A0A9D9HAQ3</accession>
<evidence type="ECO:0000313" key="2">
    <source>
        <dbReference type="EMBL" id="MBO8447390.1"/>
    </source>
</evidence>
<gene>
    <name evidence="2" type="ORF">IAC32_06565</name>
</gene>
<reference evidence="2" key="1">
    <citation type="submission" date="2020-10" db="EMBL/GenBank/DDBJ databases">
        <authorList>
            <person name="Gilroy R."/>
        </authorList>
    </citation>
    <scope>NUCLEOTIDE SEQUENCE</scope>
    <source>
        <strain evidence="2">D3-1215</strain>
    </source>
</reference>
<dbReference type="EMBL" id="JADIMR010000098">
    <property type="protein sequence ID" value="MBO8447390.1"/>
    <property type="molecule type" value="Genomic_DNA"/>
</dbReference>
<dbReference type="Gene3D" id="2.60.40.1080">
    <property type="match status" value="1"/>
</dbReference>
<evidence type="ECO:0008006" key="4">
    <source>
        <dbReference type="Google" id="ProtNLM"/>
    </source>
</evidence>
<proteinExistence type="predicted"/>
<feature type="signal peptide" evidence="1">
    <location>
        <begin position="1"/>
        <end position="18"/>
    </location>
</feature>
<evidence type="ECO:0000313" key="3">
    <source>
        <dbReference type="Proteomes" id="UP000823637"/>
    </source>
</evidence>
<name>A0A9D9HAQ3_9BACT</name>
<keyword evidence="1" id="KW-0732">Signal</keyword>
<dbReference type="AlphaFoldDB" id="A0A9D9HAQ3"/>
<protein>
    <recommendedName>
        <fullName evidence="4">BIG2 domain-containing protein</fullName>
    </recommendedName>
</protein>
<reference evidence="2" key="2">
    <citation type="journal article" date="2021" name="PeerJ">
        <title>Extensive microbial diversity within the chicken gut microbiome revealed by metagenomics and culture.</title>
        <authorList>
            <person name="Gilroy R."/>
            <person name="Ravi A."/>
            <person name="Getino M."/>
            <person name="Pursley I."/>
            <person name="Horton D.L."/>
            <person name="Alikhan N.F."/>
            <person name="Baker D."/>
            <person name="Gharbi K."/>
            <person name="Hall N."/>
            <person name="Watson M."/>
            <person name="Adriaenssens E.M."/>
            <person name="Foster-Nyarko E."/>
            <person name="Jarju S."/>
            <person name="Secka A."/>
            <person name="Antonio M."/>
            <person name="Oren A."/>
            <person name="Chaudhuri R.R."/>
            <person name="La Ragione R."/>
            <person name="Hildebrand F."/>
            <person name="Pallen M.J."/>
        </authorList>
    </citation>
    <scope>NUCLEOTIDE SEQUENCE</scope>
    <source>
        <strain evidence="2">D3-1215</strain>
    </source>
</reference>
<dbReference type="PROSITE" id="PS51257">
    <property type="entry name" value="PROKAR_LIPOPROTEIN"/>
    <property type="match status" value="1"/>
</dbReference>
<sequence>MKTKFLGIVSLLSIVAIATLSSCEDKSTTTYRYNITNGVIGDFNAVVTSQYVLDLLTQRELNVTASESSEGRQQADEQAMQMFNGQLELINEADVLSRLNPGDTVSLQLNIYSPVNAVLAVEKWGKAALDRNKLKIEPVSKENLHIGETFQLTVKYDGQEIPMSEITWKFWPNEKQTVFSVDENGLVTATGIGRAGIQPIYQGCTAAREGGLCDITVVEAE</sequence>
<feature type="chain" id="PRO_5038383966" description="BIG2 domain-containing protein" evidence="1">
    <location>
        <begin position="19"/>
        <end position="221"/>
    </location>
</feature>
<comment type="caution">
    <text evidence="2">The sequence shown here is derived from an EMBL/GenBank/DDBJ whole genome shotgun (WGS) entry which is preliminary data.</text>
</comment>
<organism evidence="2 3">
    <name type="scientific">Candidatus Enterocola intestinipullorum</name>
    <dbReference type="NCBI Taxonomy" id="2840783"/>
    <lineage>
        <taxon>Bacteria</taxon>
        <taxon>Pseudomonadati</taxon>
        <taxon>Bacteroidota</taxon>
        <taxon>Bacteroidia</taxon>
        <taxon>Bacteroidales</taxon>
        <taxon>Candidatus Enterocola</taxon>
    </lineage>
</organism>
<dbReference type="Proteomes" id="UP000823637">
    <property type="component" value="Unassembled WGS sequence"/>
</dbReference>
<evidence type="ECO:0000256" key="1">
    <source>
        <dbReference type="SAM" id="SignalP"/>
    </source>
</evidence>